<evidence type="ECO:0000256" key="9">
    <source>
        <dbReference type="ARBA" id="ARBA00064749"/>
    </source>
</evidence>
<dbReference type="InterPro" id="IPR029062">
    <property type="entry name" value="Class_I_gatase-like"/>
</dbReference>
<organism evidence="14 15">
    <name type="scientific">Corynebacterium provencense</name>
    <dbReference type="NCBI Taxonomy" id="1737425"/>
    <lineage>
        <taxon>Bacteria</taxon>
        <taxon>Bacillati</taxon>
        <taxon>Actinomycetota</taxon>
        <taxon>Actinomycetes</taxon>
        <taxon>Mycobacteriales</taxon>
        <taxon>Corynebacteriaceae</taxon>
        <taxon>Corynebacterium</taxon>
    </lineage>
</organism>
<dbReference type="EC" id="3.5.1.2" evidence="10"/>
<reference evidence="15" key="1">
    <citation type="submission" date="2017-11" db="EMBL/GenBank/DDBJ databases">
        <title>Otitis media/interna in a cat caused by the recently described species Corynebacterium provencense.</title>
        <authorList>
            <person name="Kittl S."/>
            <person name="Brodard I."/>
            <person name="Rychener L."/>
            <person name="Jores J."/>
            <person name="Roosje P."/>
            <person name="Gobeli Brawand S."/>
        </authorList>
    </citation>
    <scope>NUCLEOTIDE SEQUENCE [LARGE SCALE GENOMIC DNA]</scope>
    <source>
        <strain evidence="15">17KM38</strain>
    </source>
</reference>
<sequence length="256" mass="26560">MRVRRVGLQDATGQRAGDPADTAEVTGSAVSAPAPHTLIGVLAVQGGVSEHERALRSLGVETRLVRRRSQLNGLDGLVLPGGESTTMSKLLEISGMIGPLRGLLAEGLPAFGTCAGLIMLGSEILDTREDALCLGALDVSVRRNAFGRQVDSFETDLQVTGITDVPADPADLPAPVAGRPAPVHAVFIRAPRVERVGEGVEVLARVDDRTAGVSDGAVVAVRQGSVLGISFHPELTGDTRMHRLFLESVASGPGSA</sequence>
<evidence type="ECO:0000256" key="7">
    <source>
        <dbReference type="ARBA" id="ARBA00049534"/>
    </source>
</evidence>
<dbReference type="GO" id="GO:0005829">
    <property type="term" value="C:cytosol"/>
    <property type="evidence" value="ECO:0007669"/>
    <property type="project" value="TreeGrafter"/>
</dbReference>
<feature type="binding site" evidence="10 12">
    <location>
        <begin position="82"/>
        <end position="84"/>
    </location>
    <ligand>
        <name>L-glutamine</name>
        <dbReference type="ChEBI" id="CHEBI:58359"/>
    </ligand>
</feature>
<dbReference type="EC" id="4.3.3.6" evidence="10"/>
<evidence type="ECO:0000256" key="3">
    <source>
        <dbReference type="ARBA" id="ARBA00022898"/>
    </source>
</evidence>
<comment type="catalytic activity">
    <reaction evidence="6 10">
        <text>aldehydo-D-ribose 5-phosphate + D-glyceraldehyde 3-phosphate + L-glutamine = pyridoxal 5'-phosphate + L-glutamate + phosphate + 3 H2O + H(+)</text>
        <dbReference type="Rhea" id="RHEA:31507"/>
        <dbReference type="ChEBI" id="CHEBI:15377"/>
        <dbReference type="ChEBI" id="CHEBI:15378"/>
        <dbReference type="ChEBI" id="CHEBI:29985"/>
        <dbReference type="ChEBI" id="CHEBI:43474"/>
        <dbReference type="ChEBI" id="CHEBI:58273"/>
        <dbReference type="ChEBI" id="CHEBI:58359"/>
        <dbReference type="ChEBI" id="CHEBI:59776"/>
        <dbReference type="ChEBI" id="CHEBI:597326"/>
        <dbReference type="EC" id="4.3.3.6"/>
    </reaction>
</comment>
<protein>
    <recommendedName>
        <fullName evidence="10">Pyridoxal 5'-phosphate synthase subunit PdxT</fullName>
        <ecNumber evidence="10">4.3.3.6</ecNumber>
    </recommendedName>
    <alternativeName>
        <fullName evidence="10">Pdx2</fullName>
    </alternativeName>
    <alternativeName>
        <fullName evidence="10">Pyridoxal 5'-phosphate synthase glutaminase subunit</fullName>
        <ecNumber evidence="10">3.5.1.2</ecNumber>
    </alternativeName>
</protein>
<feature type="binding site" evidence="10 12">
    <location>
        <position position="143"/>
    </location>
    <ligand>
        <name>L-glutamine</name>
        <dbReference type="ChEBI" id="CHEBI:58359"/>
    </ligand>
</feature>
<keyword evidence="2 10" id="KW-0378">Hydrolase</keyword>
<dbReference type="PIRSF" id="PIRSF005639">
    <property type="entry name" value="Glut_amidoT_SNO"/>
    <property type="match status" value="1"/>
</dbReference>
<comment type="pathway">
    <text evidence="10">Cofactor biosynthesis; pyridoxal 5'-phosphate biosynthesis.</text>
</comment>
<evidence type="ECO:0000256" key="1">
    <source>
        <dbReference type="ARBA" id="ARBA00008345"/>
    </source>
</evidence>
<evidence type="ECO:0000256" key="2">
    <source>
        <dbReference type="ARBA" id="ARBA00022801"/>
    </source>
</evidence>
<dbReference type="HAMAP" id="MF_01615">
    <property type="entry name" value="PdxT"/>
    <property type="match status" value="1"/>
</dbReference>
<dbReference type="Proteomes" id="UP000247696">
    <property type="component" value="Chromosome"/>
</dbReference>
<evidence type="ECO:0000256" key="5">
    <source>
        <dbReference type="ARBA" id="ARBA00023239"/>
    </source>
</evidence>
<dbReference type="PROSITE" id="PS51130">
    <property type="entry name" value="PDXT_SNO_2"/>
    <property type="match status" value="1"/>
</dbReference>
<dbReference type="InterPro" id="IPR021196">
    <property type="entry name" value="PdxT/SNO_CS"/>
</dbReference>
<evidence type="ECO:0000256" key="8">
    <source>
        <dbReference type="ARBA" id="ARBA00054599"/>
    </source>
</evidence>
<dbReference type="Pfam" id="PF01174">
    <property type="entry name" value="SNO"/>
    <property type="match status" value="1"/>
</dbReference>
<evidence type="ECO:0000256" key="13">
    <source>
        <dbReference type="SAM" id="MobiDB-lite"/>
    </source>
</evidence>
<feature type="region of interest" description="Disordered" evidence="13">
    <location>
        <begin position="1"/>
        <end position="26"/>
    </location>
</feature>
<keyword evidence="5 10" id="KW-0456">Lyase</keyword>
<name>A0A2Z3YNT5_9CORY</name>
<dbReference type="KEGG" id="cpre:Csp1_13050"/>
<evidence type="ECO:0000256" key="10">
    <source>
        <dbReference type="HAMAP-Rule" id="MF_01615"/>
    </source>
</evidence>
<dbReference type="PANTHER" id="PTHR31559:SF0">
    <property type="entry name" value="PYRIDOXAL 5'-PHOSPHATE SYNTHASE SUBUNIT SNO1-RELATED"/>
    <property type="match status" value="1"/>
</dbReference>
<evidence type="ECO:0000256" key="11">
    <source>
        <dbReference type="PIRSR" id="PIRSR005639-1"/>
    </source>
</evidence>
<evidence type="ECO:0000313" key="14">
    <source>
        <dbReference type="EMBL" id="AWT26098.1"/>
    </source>
</evidence>
<keyword evidence="4 10" id="KW-0315">Glutamine amidotransferase</keyword>
<feature type="active site" description="Charge relay system" evidence="10 11">
    <location>
        <position position="232"/>
    </location>
</feature>
<comment type="subunit">
    <text evidence="9 10">In the presence of PdxS, forms a dodecamer of heterodimers. Only shows activity in the heterodimer.</text>
</comment>
<proteinExistence type="inferred from homology"/>
<comment type="catalytic activity">
    <reaction evidence="7 10">
        <text>L-glutamine + H2O = L-glutamate + NH4(+)</text>
        <dbReference type="Rhea" id="RHEA:15889"/>
        <dbReference type="ChEBI" id="CHEBI:15377"/>
        <dbReference type="ChEBI" id="CHEBI:28938"/>
        <dbReference type="ChEBI" id="CHEBI:29985"/>
        <dbReference type="ChEBI" id="CHEBI:58359"/>
        <dbReference type="EC" id="3.5.1.2"/>
    </reaction>
</comment>
<feature type="active site" description="Nucleophile" evidence="10 11">
    <location>
        <position position="114"/>
    </location>
</feature>
<comment type="function">
    <text evidence="8 10">Catalyzes the hydrolysis of glutamine to glutamate and ammonia as part of the biosynthesis of pyridoxal 5'-phosphate. The resulting ammonia molecule is channeled to the active site of PdxS.</text>
</comment>
<dbReference type="PANTHER" id="PTHR31559">
    <property type="entry name" value="PYRIDOXAL 5'-PHOSPHATE SYNTHASE SUBUNIT SNO"/>
    <property type="match status" value="1"/>
</dbReference>
<feature type="active site" description="Charge relay system" evidence="10 11">
    <location>
        <position position="234"/>
    </location>
</feature>
<dbReference type="AlphaFoldDB" id="A0A2Z3YNT5"/>
<dbReference type="GO" id="GO:1903600">
    <property type="term" value="C:glutaminase complex"/>
    <property type="evidence" value="ECO:0007669"/>
    <property type="project" value="TreeGrafter"/>
</dbReference>
<keyword evidence="3 10" id="KW-0663">Pyridoxal phosphate</keyword>
<dbReference type="STRING" id="1737425.GCA_900049755_02405"/>
<evidence type="ECO:0000313" key="15">
    <source>
        <dbReference type="Proteomes" id="UP000247696"/>
    </source>
</evidence>
<accession>A0A2Z3YNT5</accession>
<feature type="binding site" evidence="10 12">
    <location>
        <begin position="188"/>
        <end position="189"/>
    </location>
    <ligand>
        <name>L-glutamine</name>
        <dbReference type="ChEBI" id="CHEBI:58359"/>
    </ligand>
</feature>
<dbReference type="GO" id="GO:0042823">
    <property type="term" value="P:pyridoxal phosphate biosynthetic process"/>
    <property type="evidence" value="ECO:0007669"/>
    <property type="project" value="UniProtKB-UniRule"/>
</dbReference>
<comment type="similarity">
    <text evidence="1 10">Belongs to the glutaminase PdxT/SNO family.</text>
</comment>
<dbReference type="Gene3D" id="3.40.50.880">
    <property type="match status" value="1"/>
</dbReference>
<dbReference type="GO" id="GO:0006543">
    <property type="term" value="P:L-glutamine catabolic process"/>
    <property type="evidence" value="ECO:0007669"/>
    <property type="project" value="UniProtKB-UniRule"/>
</dbReference>
<dbReference type="GO" id="GO:0008614">
    <property type="term" value="P:pyridoxine metabolic process"/>
    <property type="evidence" value="ECO:0007669"/>
    <property type="project" value="TreeGrafter"/>
</dbReference>
<evidence type="ECO:0000256" key="12">
    <source>
        <dbReference type="PIRSR" id="PIRSR005639-2"/>
    </source>
</evidence>
<evidence type="ECO:0000256" key="6">
    <source>
        <dbReference type="ARBA" id="ARBA00047992"/>
    </source>
</evidence>
<dbReference type="UniPathway" id="UPA00245"/>
<dbReference type="SUPFAM" id="SSF52317">
    <property type="entry name" value="Class I glutamine amidotransferase-like"/>
    <property type="match status" value="1"/>
</dbReference>
<dbReference type="CDD" id="cd01749">
    <property type="entry name" value="GATase1_PB"/>
    <property type="match status" value="1"/>
</dbReference>
<dbReference type="FunFam" id="3.40.50.880:FF:000010">
    <property type="entry name" value="uncharacterized protein LOC100176842 isoform X2"/>
    <property type="match status" value="1"/>
</dbReference>
<dbReference type="NCBIfam" id="TIGR03800">
    <property type="entry name" value="PLP_synth_Pdx2"/>
    <property type="match status" value="1"/>
</dbReference>
<keyword evidence="15" id="KW-1185">Reference proteome</keyword>
<dbReference type="PROSITE" id="PS51273">
    <property type="entry name" value="GATASE_TYPE_1"/>
    <property type="match status" value="1"/>
</dbReference>
<dbReference type="InterPro" id="IPR002161">
    <property type="entry name" value="PdxT/SNO"/>
</dbReference>
<dbReference type="PROSITE" id="PS01236">
    <property type="entry name" value="PDXT_SNO_1"/>
    <property type="match status" value="1"/>
</dbReference>
<dbReference type="GO" id="GO:0004359">
    <property type="term" value="F:glutaminase activity"/>
    <property type="evidence" value="ECO:0007669"/>
    <property type="project" value="UniProtKB-UniRule"/>
</dbReference>
<dbReference type="GO" id="GO:0036381">
    <property type="term" value="F:pyridoxal 5'-phosphate synthase (glutamine hydrolysing) activity"/>
    <property type="evidence" value="ECO:0007669"/>
    <property type="project" value="UniProtKB-UniRule"/>
</dbReference>
<gene>
    <name evidence="10 14" type="primary">pdxT</name>
    <name evidence="14" type="ORF">Csp1_13050</name>
</gene>
<dbReference type="EMBL" id="CP024988">
    <property type="protein sequence ID" value="AWT26098.1"/>
    <property type="molecule type" value="Genomic_DNA"/>
</dbReference>
<evidence type="ECO:0000256" key="4">
    <source>
        <dbReference type="ARBA" id="ARBA00022962"/>
    </source>
</evidence>